<evidence type="ECO:0000313" key="6">
    <source>
        <dbReference type="Proteomes" id="UP000754563"/>
    </source>
</evidence>
<comment type="caution">
    <text evidence="5">The sequence shown here is derived from an EMBL/GenBank/DDBJ whole genome shotgun (WGS) entry which is preliminary data.</text>
</comment>
<dbReference type="Pfam" id="PF01329">
    <property type="entry name" value="Pterin_4a"/>
    <property type="match status" value="1"/>
</dbReference>
<dbReference type="NCBIfam" id="NF002017">
    <property type="entry name" value="PRK00823.1-2"/>
    <property type="match status" value="1"/>
</dbReference>
<keyword evidence="4 5" id="KW-0456">Lyase</keyword>
<dbReference type="PANTHER" id="PTHR12599:SF0">
    <property type="entry name" value="PTERIN-4-ALPHA-CARBINOLAMINE DEHYDRATASE"/>
    <property type="match status" value="1"/>
</dbReference>
<dbReference type="GO" id="GO:0006729">
    <property type="term" value="P:tetrahydrobiopterin biosynthetic process"/>
    <property type="evidence" value="ECO:0007669"/>
    <property type="project" value="InterPro"/>
</dbReference>
<gene>
    <name evidence="5" type="ORF">KC717_03470</name>
</gene>
<dbReference type="Proteomes" id="UP000754563">
    <property type="component" value="Unassembled WGS sequence"/>
</dbReference>
<reference evidence="5" key="2">
    <citation type="journal article" date="2021" name="Microbiome">
        <title>Successional dynamics and alternative stable states in a saline activated sludge microbial community over 9 years.</title>
        <authorList>
            <person name="Wang Y."/>
            <person name="Ye J."/>
            <person name="Ju F."/>
            <person name="Liu L."/>
            <person name="Boyd J.A."/>
            <person name="Deng Y."/>
            <person name="Parks D.H."/>
            <person name="Jiang X."/>
            <person name="Yin X."/>
            <person name="Woodcroft B.J."/>
            <person name="Tyson G.W."/>
            <person name="Hugenholtz P."/>
            <person name="Polz M.F."/>
            <person name="Zhang T."/>
        </authorList>
    </citation>
    <scope>NUCLEOTIDE SEQUENCE</scope>
    <source>
        <strain evidence="5">HKST-UBA11</strain>
    </source>
</reference>
<dbReference type="InterPro" id="IPR001533">
    <property type="entry name" value="Pterin_deHydtase"/>
</dbReference>
<evidence type="ECO:0000256" key="1">
    <source>
        <dbReference type="ARBA" id="ARBA00001554"/>
    </source>
</evidence>
<dbReference type="PANTHER" id="PTHR12599">
    <property type="entry name" value="PTERIN-4-ALPHA-CARBINOLAMINE DEHYDRATASE"/>
    <property type="match status" value="1"/>
</dbReference>
<accession>A0A955L8Q6</accession>
<proteinExistence type="inferred from homology"/>
<dbReference type="GO" id="GO:0008124">
    <property type="term" value="F:4-alpha-hydroxytetrahydrobiopterin dehydratase activity"/>
    <property type="evidence" value="ECO:0007669"/>
    <property type="project" value="UniProtKB-EC"/>
</dbReference>
<comment type="similarity">
    <text evidence="2">Belongs to the pterin-4-alpha-carbinolamine dehydratase family.</text>
</comment>
<dbReference type="AlphaFoldDB" id="A0A955L8Q6"/>
<sequence>MKWQKEGEVLIKEFEFSNFTEAVKFVDSIVPLANDSDHHPDVLIHSYKKVKISLTTHSEGKVTQKDYDLAEKIDSLV</sequence>
<dbReference type="Gene3D" id="3.30.1360.20">
    <property type="entry name" value="Transcriptional coactivator/pterin dehydratase"/>
    <property type="match status" value="1"/>
</dbReference>
<reference evidence="5" key="1">
    <citation type="submission" date="2020-04" db="EMBL/GenBank/DDBJ databases">
        <authorList>
            <person name="Zhang T."/>
        </authorList>
    </citation>
    <scope>NUCLEOTIDE SEQUENCE</scope>
    <source>
        <strain evidence="5">HKST-UBA11</strain>
    </source>
</reference>
<evidence type="ECO:0000256" key="3">
    <source>
        <dbReference type="ARBA" id="ARBA00013252"/>
    </source>
</evidence>
<name>A0A955L8Q6_9BACT</name>
<protein>
    <recommendedName>
        <fullName evidence="3">4a-hydroxytetrahydrobiopterin dehydratase</fullName>
        <ecNumber evidence="3">4.2.1.96</ecNumber>
    </recommendedName>
</protein>
<evidence type="ECO:0000313" key="5">
    <source>
        <dbReference type="EMBL" id="MCA9385683.1"/>
    </source>
</evidence>
<dbReference type="InterPro" id="IPR036428">
    <property type="entry name" value="PCD_sf"/>
</dbReference>
<dbReference type="CDD" id="cd00488">
    <property type="entry name" value="PCD_DCoH"/>
    <property type="match status" value="1"/>
</dbReference>
<dbReference type="SUPFAM" id="SSF55248">
    <property type="entry name" value="PCD-like"/>
    <property type="match status" value="1"/>
</dbReference>
<dbReference type="EC" id="4.2.1.96" evidence="3"/>
<dbReference type="EMBL" id="JAGQLH010000036">
    <property type="protein sequence ID" value="MCA9385683.1"/>
    <property type="molecule type" value="Genomic_DNA"/>
</dbReference>
<evidence type="ECO:0000256" key="2">
    <source>
        <dbReference type="ARBA" id="ARBA00006472"/>
    </source>
</evidence>
<comment type="catalytic activity">
    <reaction evidence="1">
        <text>(4aS,6R)-4a-hydroxy-L-erythro-5,6,7,8-tetrahydrobiopterin = (6R)-L-erythro-6,7-dihydrobiopterin + H2O</text>
        <dbReference type="Rhea" id="RHEA:11920"/>
        <dbReference type="ChEBI" id="CHEBI:15377"/>
        <dbReference type="ChEBI" id="CHEBI:15642"/>
        <dbReference type="ChEBI" id="CHEBI:43120"/>
        <dbReference type="EC" id="4.2.1.96"/>
    </reaction>
</comment>
<organism evidence="5 6">
    <name type="scientific">Candidatus Dojkabacteria bacterium</name>
    <dbReference type="NCBI Taxonomy" id="2099670"/>
    <lineage>
        <taxon>Bacteria</taxon>
        <taxon>Candidatus Dojkabacteria</taxon>
    </lineage>
</organism>
<evidence type="ECO:0000256" key="4">
    <source>
        <dbReference type="ARBA" id="ARBA00023239"/>
    </source>
</evidence>